<evidence type="ECO:0000256" key="8">
    <source>
        <dbReference type="SAM" id="MobiDB-lite"/>
    </source>
</evidence>
<feature type="domain" description="Acyl-ACP thioesterase N-terminal hotdog" evidence="9">
    <location>
        <begin position="28"/>
        <end position="142"/>
    </location>
</feature>
<dbReference type="GO" id="GO:0000036">
    <property type="term" value="F:acyl carrier activity"/>
    <property type="evidence" value="ECO:0007669"/>
    <property type="project" value="TreeGrafter"/>
</dbReference>
<keyword evidence="7" id="KW-0275">Fatty acid biosynthesis</keyword>
<dbReference type="Pfam" id="PF20791">
    <property type="entry name" value="Acyl-ACP_TE_C"/>
    <property type="match status" value="1"/>
</dbReference>
<feature type="domain" description="Acyl-ACP thioesterase-like C-terminal" evidence="10">
    <location>
        <begin position="181"/>
        <end position="233"/>
    </location>
</feature>
<evidence type="ECO:0000313" key="12">
    <source>
        <dbReference type="Proteomes" id="UP000461880"/>
    </source>
</evidence>
<dbReference type="SUPFAM" id="SSF54637">
    <property type="entry name" value="Thioesterase/thiol ester dehydrase-isomerase"/>
    <property type="match status" value="2"/>
</dbReference>
<keyword evidence="4" id="KW-0276">Fatty acid metabolism</keyword>
<accession>A0A7X2NTC6</accession>
<dbReference type="EMBL" id="VUMN01000024">
    <property type="protein sequence ID" value="MSS59154.1"/>
    <property type="molecule type" value="Genomic_DNA"/>
</dbReference>
<dbReference type="Gene3D" id="3.10.129.10">
    <property type="entry name" value="Hotdog Thioesterase"/>
    <property type="match status" value="1"/>
</dbReference>
<evidence type="ECO:0000256" key="1">
    <source>
        <dbReference type="ARBA" id="ARBA00006500"/>
    </source>
</evidence>
<organism evidence="11 12">
    <name type="scientific">Stecheria intestinalis</name>
    <dbReference type="NCBI Taxonomy" id="2606630"/>
    <lineage>
        <taxon>Bacteria</taxon>
        <taxon>Bacillati</taxon>
        <taxon>Bacillota</taxon>
        <taxon>Erysipelotrichia</taxon>
        <taxon>Erysipelotrichales</taxon>
        <taxon>Erysipelotrichaceae</taxon>
        <taxon>Stecheria</taxon>
    </lineage>
</organism>
<dbReference type="PANTHER" id="PTHR31727:SF6">
    <property type="entry name" value="OLEOYL-ACYL CARRIER PROTEIN THIOESTERASE 1, CHLOROPLASTIC"/>
    <property type="match status" value="1"/>
</dbReference>
<dbReference type="Pfam" id="PF01643">
    <property type="entry name" value="Acyl-ACP_TE"/>
    <property type="match status" value="1"/>
</dbReference>
<dbReference type="InterPro" id="IPR002864">
    <property type="entry name" value="Acyl-ACP_thioesterase_NHD"/>
</dbReference>
<gene>
    <name evidence="11" type="ORF">FYJ51_09635</name>
</gene>
<dbReference type="InterPro" id="IPR045023">
    <property type="entry name" value="FATA/B"/>
</dbReference>
<comment type="similarity">
    <text evidence="1">Belongs to the acyl-ACP thioesterase family.</text>
</comment>
<evidence type="ECO:0000259" key="9">
    <source>
        <dbReference type="Pfam" id="PF01643"/>
    </source>
</evidence>
<dbReference type="AlphaFoldDB" id="A0A7X2NTC6"/>
<dbReference type="PANTHER" id="PTHR31727">
    <property type="entry name" value="OLEOYL-ACYL CARRIER PROTEIN THIOESTERASE 1, CHLOROPLASTIC"/>
    <property type="match status" value="1"/>
</dbReference>
<keyword evidence="3" id="KW-0378">Hydrolase</keyword>
<evidence type="ECO:0000256" key="4">
    <source>
        <dbReference type="ARBA" id="ARBA00022832"/>
    </source>
</evidence>
<feature type="region of interest" description="Disordered" evidence="8">
    <location>
        <begin position="1"/>
        <end position="23"/>
    </location>
</feature>
<name>A0A7X2NTC6_9FIRM</name>
<evidence type="ECO:0008006" key="13">
    <source>
        <dbReference type="Google" id="ProtNLM"/>
    </source>
</evidence>
<evidence type="ECO:0000256" key="3">
    <source>
        <dbReference type="ARBA" id="ARBA00022801"/>
    </source>
</evidence>
<evidence type="ECO:0000256" key="5">
    <source>
        <dbReference type="ARBA" id="ARBA00022946"/>
    </source>
</evidence>
<evidence type="ECO:0000313" key="11">
    <source>
        <dbReference type="EMBL" id="MSS59154.1"/>
    </source>
</evidence>
<evidence type="ECO:0000256" key="7">
    <source>
        <dbReference type="ARBA" id="ARBA00023160"/>
    </source>
</evidence>
<reference evidence="11 12" key="1">
    <citation type="submission" date="2019-08" db="EMBL/GenBank/DDBJ databases">
        <title>In-depth cultivation of the pig gut microbiome towards novel bacterial diversity and tailored functional studies.</title>
        <authorList>
            <person name="Wylensek D."/>
            <person name="Hitch T.C.A."/>
            <person name="Clavel T."/>
        </authorList>
    </citation>
    <scope>NUCLEOTIDE SEQUENCE [LARGE SCALE GENOMIC DNA]</scope>
    <source>
        <strain evidence="11 12">Oil+RF-744-GAM-WT-6</strain>
    </source>
</reference>
<evidence type="ECO:0000259" key="10">
    <source>
        <dbReference type="Pfam" id="PF20791"/>
    </source>
</evidence>
<dbReference type="CDD" id="cd00586">
    <property type="entry name" value="4HBT"/>
    <property type="match status" value="1"/>
</dbReference>
<dbReference type="GO" id="GO:0016297">
    <property type="term" value="F:fatty acyl-[ACP] hydrolase activity"/>
    <property type="evidence" value="ECO:0007669"/>
    <property type="project" value="InterPro"/>
</dbReference>
<keyword evidence="6" id="KW-0443">Lipid metabolism</keyword>
<keyword evidence="5" id="KW-0809">Transit peptide</keyword>
<dbReference type="InterPro" id="IPR029069">
    <property type="entry name" value="HotDog_dom_sf"/>
</dbReference>
<dbReference type="InterPro" id="IPR049427">
    <property type="entry name" value="Acyl-ACP_TE_C"/>
</dbReference>
<proteinExistence type="inferred from homology"/>
<sequence>MGSSFQLPRCHRKDPGTSAGESQCMTSTETFRVSAASCDRFRRLSMHDLFLHVQEISVRDVEAAGITRKETLDQGLLWIVARMSARMERPICYDETVTIETHAGKSRHVLFPRHCEIRDEQGNVIFRSCALWVLMDQKTRKTIVPSEHGIAIAGEDQEDDLPWLMKIPEVTGTSETFLHNASYSELDLNGHVSNLSYYRWIDDLFSEDDHREEYCSSLKIGYLHEILLNDEVSLKKIVSEHLVRIDGSVSDQPAFEAVLEWKPI</sequence>
<keyword evidence="2" id="KW-0444">Lipid biosynthesis</keyword>
<evidence type="ECO:0000256" key="6">
    <source>
        <dbReference type="ARBA" id="ARBA00023098"/>
    </source>
</evidence>
<dbReference type="Proteomes" id="UP000461880">
    <property type="component" value="Unassembled WGS sequence"/>
</dbReference>
<comment type="caution">
    <text evidence="11">The sequence shown here is derived from an EMBL/GenBank/DDBJ whole genome shotgun (WGS) entry which is preliminary data.</text>
</comment>
<keyword evidence="12" id="KW-1185">Reference proteome</keyword>
<protein>
    <recommendedName>
        <fullName evidence="13">Acyl-ACP thioesterase</fullName>
    </recommendedName>
</protein>
<evidence type="ECO:0000256" key="2">
    <source>
        <dbReference type="ARBA" id="ARBA00022516"/>
    </source>
</evidence>